<dbReference type="EMBL" id="CP159989">
    <property type="protein sequence ID" value="XCP82827.1"/>
    <property type="molecule type" value="Genomic_DNA"/>
</dbReference>
<dbReference type="InterPro" id="IPR021799">
    <property type="entry name" value="PIN-like_prokaryotic"/>
</dbReference>
<reference evidence="1" key="1">
    <citation type="submission" date="2024-05" db="EMBL/GenBank/DDBJ databases">
        <title>Draft genome assemblies of 36 bacteria isolated from hibernating arctic ground squirrels.</title>
        <authorList>
            <person name="McKee H."/>
            <person name="Mullen L."/>
            <person name="Drown D.M."/>
            <person name="Duddleston K.N."/>
        </authorList>
    </citation>
    <scope>NUCLEOTIDE SEQUENCE</scope>
    <source>
        <strain evidence="1">AR004</strain>
    </source>
</reference>
<dbReference type="RefSeq" id="WP_366181062.1">
    <property type="nucleotide sequence ID" value="NZ_CP159989.1"/>
</dbReference>
<name>A0AAU8N604_9ACTO</name>
<dbReference type="Pfam" id="PF11848">
    <property type="entry name" value="DUF3368"/>
    <property type="match status" value="1"/>
</dbReference>
<sequence length="192" mass="20782">MSTDKSASPSTAILVWDTTGPLHAARCGHVDWLLDAAGSQRRHVLPAGVAEELDRLGVRDLAGLDVVDIEELEGLTILADWQQRLGTASDGRDGGEAWVAALAQMMGGVAIIDDRQARAVIERYSEIAVHGVLWAISRGVVEGRAPGSQAYSGLCDQMLGARERAEPGCLRWPFDMGGYSRWFERNKAELRG</sequence>
<evidence type="ECO:0000313" key="1">
    <source>
        <dbReference type="EMBL" id="XCP82827.1"/>
    </source>
</evidence>
<proteinExistence type="predicted"/>
<protein>
    <submittedName>
        <fullName evidence="1">Uncharacterized protein</fullName>
    </submittedName>
</protein>
<organism evidence="1">
    <name type="scientific">Actinomyces timonensis</name>
    <dbReference type="NCBI Taxonomy" id="1288391"/>
    <lineage>
        <taxon>Bacteria</taxon>
        <taxon>Bacillati</taxon>
        <taxon>Actinomycetota</taxon>
        <taxon>Actinomycetes</taxon>
        <taxon>Actinomycetales</taxon>
        <taxon>Actinomycetaceae</taxon>
        <taxon>Actinomyces</taxon>
    </lineage>
</organism>
<accession>A0AAU8N604</accession>
<dbReference type="AlphaFoldDB" id="A0AAU8N604"/>
<gene>
    <name evidence="1" type="ORF">ABXS69_02710</name>
</gene>